<organism evidence="2 3">
    <name type="scientific">Ficus carica</name>
    <name type="common">Common fig</name>
    <dbReference type="NCBI Taxonomy" id="3494"/>
    <lineage>
        <taxon>Eukaryota</taxon>
        <taxon>Viridiplantae</taxon>
        <taxon>Streptophyta</taxon>
        <taxon>Embryophyta</taxon>
        <taxon>Tracheophyta</taxon>
        <taxon>Spermatophyta</taxon>
        <taxon>Magnoliopsida</taxon>
        <taxon>eudicotyledons</taxon>
        <taxon>Gunneridae</taxon>
        <taxon>Pentapetalae</taxon>
        <taxon>rosids</taxon>
        <taxon>fabids</taxon>
        <taxon>Rosales</taxon>
        <taxon>Moraceae</taxon>
        <taxon>Ficeae</taxon>
        <taxon>Ficus</taxon>
    </lineage>
</organism>
<dbReference type="AlphaFoldDB" id="A0AA87YWJ1"/>
<gene>
    <name evidence="2" type="ORF">TIFTF001_000672</name>
</gene>
<evidence type="ECO:0000256" key="1">
    <source>
        <dbReference type="SAM" id="MobiDB-lite"/>
    </source>
</evidence>
<evidence type="ECO:0000313" key="2">
    <source>
        <dbReference type="EMBL" id="GMN24663.1"/>
    </source>
</evidence>
<comment type="caution">
    <text evidence="2">The sequence shown here is derived from an EMBL/GenBank/DDBJ whole genome shotgun (WGS) entry which is preliminary data.</text>
</comment>
<feature type="compositionally biased region" description="Basic and acidic residues" evidence="1">
    <location>
        <begin position="106"/>
        <end position="115"/>
    </location>
</feature>
<dbReference type="Gramene" id="FCD_00001346-RA">
    <property type="protein sequence ID" value="FCD_00001346-RA:cds"/>
    <property type="gene ID" value="FCD_00001346"/>
</dbReference>
<accession>A0AA87YWJ1</accession>
<proteinExistence type="predicted"/>
<protein>
    <submittedName>
        <fullName evidence="2">Uncharacterized protein</fullName>
    </submittedName>
</protein>
<dbReference type="EMBL" id="BTGU01000001">
    <property type="protein sequence ID" value="GMN24663.1"/>
    <property type="molecule type" value="Genomic_DNA"/>
</dbReference>
<dbReference type="Proteomes" id="UP001187192">
    <property type="component" value="Unassembled WGS sequence"/>
</dbReference>
<sequence length="203" mass="22254">MTKTNEASAQEERAYRALLKSATLVRVETQHAVTSRTRSRVAFVQSKESTVQALSNRFLGRSLIPPNSNQKIHTRIRRSSFGTRSGAVELAEDVKSRDEADEAEAHDENDRRRDLQSGSIVGVEPQHVATGTRSAAERGRARSYGGGSSRDPAAAHSSCGGGGSARSHDARARGGRRRRLGLRRTSNHCHRAKKKKKRACVEK</sequence>
<feature type="region of interest" description="Disordered" evidence="1">
    <location>
        <begin position="90"/>
        <end position="203"/>
    </location>
</feature>
<reference evidence="2" key="1">
    <citation type="submission" date="2023-07" db="EMBL/GenBank/DDBJ databases">
        <title>draft genome sequence of fig (Ficus carica).</title>
        <authorList>
            <person name="Takahashi T."/>
            <person name="Nishimura K."/>
        </authorList>
    </citation>
    <scope>NUCLEOTIDE SEQUENCE</scope>
</reference>
<evidence type="ECO:0000313" key="3">
    <source>
        <dbReference type="Proteomes" id="UP001187192"/>
    </source>
</evidence>
<name>A0AA87YWJ1_FICCA</name>
<feature type="compositionally biased region" description="Basic residues" evidence="1">
    <location>
        <begin position="173"/>
        <end position="203"/>
    </location>
</feature>
<keyword evidence="3" id="KW-1185">Reference proteome</keyword>